<gene>
    <name evidence="1" type="ORF">MNBD_GAMMA24-1894</name>
</gene>
<organism evidence="1">
    <name type="scientific">hydrothermal vent metagenome</name>
    <dbReference type="NCBI Taxonomy" id="652676"/>
    <lineage>
        <taxon>unclassified sequences</taxon>
        <taxon>metagenomes</taxon>
        <taxon>ecological metagenomes</taxon>
    </lineage>
</organism>
<name>A0A3B1C8B3_9ZZZZ</name>
<reference evidence="1" key="1">
    <citation type="submission" date="2018-06" db="EMBL/GenBank/DDBJ databases">
        <authorList>
            <person name="Zhirakovskaya E."/>
        </authorList>
    </citation>
    <scope>NUCLEOTIDE SEQUENCE</scope>
</reference>
<feature type="non-terminal residue" evidence="1">
    <location>
        <position position="1"/>
    </location>
</feature>
<protein>
    <recommendedName>
        <fullName evidence="2">Alpha/beta hydrolase</fullName>
    </recommendedName>
</protein>
<dbReference type="AlphaFoldDB" id="A0A3B1C8B3"/>
<proteinExistence type="predicted"/>
<accession>A0A3B1C8B3</accession>
<evidence type="ECO:0008006" key="2">
    <source>
        <dbReference type="Google" id="ProtNLM"/>
    </source>
</evidence>
<evidence type="ECO:0000313" key="1">
    <source>
        <dbReference type="EMBL" id="VAX13087.1"/>
    </source>
</evidence>
<sequence length="57" mass="6394">RIVPARIQHQIIDAYHGPLKVFSMPDADHDTPLTEADLEQLRHLVDWLYGVATSGAD</sequence>
<dbReference type="EMBL" id="UOFZ01000097">
    <property type="protein sequence ID" value="VAX13087.1"/>
    <property type="molecule type" value="Genomic_DNA"/>
</dbReference>